<dbReference type="GO" id="GO:0003677">
    <property type="term" value="F:DNA binding"/>
    <property type="evidence" value="ECO:0007669"/>
    <property type="project" value="UniProtKB-KW"/>
</dbReference>
<keyword evidence="1" id="KW-0805">Transcription regulation</keyword>
<evidence type="ECO:0000313" key="6">
    <source>
        <dbReference type="Proteomes" id="UP001610861"/>
    </source>
</evidence>
<dbReference type="InterPro" id="IPR028082">
    <property type="entry name" value="Peripla_BP_I"/>
</dbReference>
<accession>A0ABW7QCF9</accession>
<dbReference type="Gene3D" id="3.40.50.2300">
    <property type="match status" value="2"/>
</dbReference>
<name>A0ABW7QCF9_9MICO</name>
<keyword evidence="3" id="KW-0804">Transcription</keyword>
<sequence length="335" mass="35929">MPGRASLRDVAAAAGVSAATASRVLSRTGDFSPATRTAVLEAAARLGYDRSSTARGRRPHPDPQLIELVVGGLGGGWTSQVVQGAHERAFDLGYDLVLTRERDDPTDDWPMRIAARRSSGVVLALITPTRRQLELFAGFAVPTVLLDPQARTDLGLVTVGATNRAGGADAARHLVAQGYERFAFASGRLRYRFGRERERGFREGLAEALPGAVVEAVEADWSHEVPRATRDRLLELSAEGRLGVFAFNDGVARAIAAAVTDAGRRVPDDVGVVGFDDDPIQRVRGIPLTTVRQPIREMAARAVELVDGLRRGEAVMPRQVELPTELIVRGSTGSV</sequence>
<dbReference type="Pfam" id="PF00356">
    <property type="entry name" value="LacI"/>
    <property type="match status" value="1"/>
</dbReference>
<dbReference type="Proteomes" id="UP001610861">
    <property type="component" value="Unassembled WGS sequence"/>
</dbReference>
<dbReference type="PANTHER" id="PTHR30146">
    <property type="entry name" value="LACI-RELATED TRANSCRIPTIONAL REPRESSOR"/>
    <property type="match status" value="1"/>
</dbReference>
<dbReference type="PROSITE" id="PS50932">
    <property type="entry name" value="HTH_LACI_2"/>
    <property type="match status" value="1"/>
</dbReference>
<dbReference type="InterPro" id="IPR046335">
    <property type="entry name" value="LacI/GalR-like_sensor"/>
</dbReference>
<dbReference type="SUPFAM" id="SSF47413">
    <property type="entry name" value="lambda repressor-like DNA-binding domains"/>
    <property type="match status" value="1"/>
</dbReference>
<comment type="caution">
    <text evidence="5">The sequence shown here is derived from an EMBL/GenBank/DDBJ whole genome shotgun (WGS) entry which is preliminary data.</text>
</comment>
<keyword evidence="6" id="KW-1185">Reference proteome</keyword>
<dbReference type="SUPFAM" id="SSF53822">
    <property type="entry name" value="Periplasmic binding protein-like I"/>
    <property type="match status" value="1"/>
</dbReference>
<dbReference type="SMART" id="SM00354">
    <property type="entry name" value="HTH_LACI"/>
    <property type="match status" value="1"/>
</dbReference>
<dbReference type="EMBL" id="JBIQWL010000006">
    <property type="protein sequence ID" value="MFH8251902.1"/>
    <property type="molecule type" value="Genomic_DNA"/>
</dbReference>
<feature type="domain" description="HTH lacI-type" evidence="4">
    <location>
        <begin position="5"/>
        <end position="59"/>
    </location>
</feature>
<evidence type="ECO:0000256" key="3">
    <source>
        <dbReference type="ARBA" id="ARBA00023163"/>
    </source>
</evidence>
<evidence type="ECO:0000259" key="4">
    <source>
        <dbReference type="PROSITE" id="PS50932"/>
    </source>
</evidence>
<dbReference type="Pfam" id="PF13377">
    <property type="entry name" value="Peripla_BP_3"/>
    <property type="match status" value="1"/>
</dbReference>
<evidence type="ECO:0000313" key="5">
    <source>
        <dbReference type="EMBL" id="MFH8251902.1"/>
    </source>
</evidence>
<evidence type="ECO:0000256" key="2">
    <source>
        <dbReference type="ARBA" id="ARBA00023125"/>
    </source>
</evidence>
<dbReference type="InterPro" id="IPR010982">
    <property type="entry name" value="Lambda_DNA-bd_dom_sf"/>
</dbReference>
<dbReference type="PROSITE" id="PS00356">
    <property type="entry name" value="HTH_LACI_1"/>
    <property type="match status" value="1"/>
</dbReference>
<dbReference type="InterPro" id="IPR000843">
    <property type="entry name" value="HTH_LacI"/>
</dbReference>
<dbReference type="Gene3D" id="1.10.260.40">
    <property type="entry name" value="lambda repressor-like DNA-binding domains"/>
    <property type="match status" value="1"/>
</dbReference>
<reference evidence="5 6" key="1">
    <citation type="submission" date="2024-09" db="EMBL/GenBank/DDBJ databases">
        <authorList>
            <person name="Pan X."/>
        </authorList>
    </citation>
    <scope>NUCLEOTIDE SEQUENCE [LARGE SCALE GENOMIC DNA]</scope>
    <source>
        <strain evidence="5 6">B2969</strain>
    </source>
</reference>
<evidence type="ECO:0000256" key="1">
    <source>
        <dbReference type="ARBA" id="ARBA00023015"/>
    </source>
</evidence>
<keyword evidence="2 5" id="KW-0238">DNA-binding</keyword>
<proteinExistence type="predicted"/>
<gene>
    <name evidence="5" type="ORF">ACH3VR_16165</name>
</gene>
<organism evidence="5 6">
    <name type="scientific">Microbacterium alkaliflavum</name>
    <dbReference type="NCBI Taxonomy" id="3248839"/>
    <lineage>
        <taxon>Bacteria</taxon>
        <taxon>Bacillati</taxon>
        <taxon>Actinomycetota</taxon>
        <taxon>Actinomycetes</taxon>
        <taxon>Micrococcales</taxon>
        <taxon>Microbacteriaceae</taxon>
        <taxon>Microbacterium</taxon>
    </lineage>
</organism>
<dbReference type="PANTHER" id="PTHR30146:SF153">
    <property type="entry name" value="LACTOSE OPERON REPRESSOR"/>
    <property type="match status" value="1"/>
</dbReference>
<protein>
    <submittedName>
        <fullName evidence="5">LacI family DNA-binding transcriptional regulator</fullName>
    </submittedName>
</protein>